<dbReference type="GO" id="GO:0008270">
    <property type="term" value="F:zinc ion binding"/>
    <property type="evidence" value="ECO:0007669"/>
    <property type="project" value="UniProtKB-KW"/>
</dbReference>
<keyword evidence="4" id="KW-1185">Reference proteome</keyword>
<dbReference type="EMBL" id="JACHMH010000001">
    <property type="protein sequence ID" value="MBB4681277.1"/>
    <property type="molecule type" value="Genomic_DNA"/>
</dbReference>
<dbReference type="Proteomes" id="UP000533598">
    <property type="component" value="Unassembled WGS sequence"/>
</dbReference>
<evidence type="ECO:0000256" key="1">
    <source>
        <dbReference type="PROSITE-ProRule" id="PRU00325"/>
    </source>
</evidence>
<keyword evidence="1" id="KW-0863">Zinc-finger</keyword>
<reference evidence="3 4" key="1">
    <citation type="submission" date="2020-08" db="EMBL/GenBank/DDBJ databases">
        <title>Sequencing the genomes of 1000 actinobacteria strains.</title>
        <authorList>
            <person name="Klenk H.-P."/>
        </authorList>
    </citation>
    <scope>NUCLEOTIDE SEQUENCE [LARGE SCALE GENOMIC DNA]</scope>
    <source>
        <strain evidence="3 4">DSM 44230</strain>
    </source>
</reference>
<dbReference type="AlphaFoldDB" id="A0A7W7FXF8"/>
<evidence type="ECO:0000313" key="3">
    <source>
        <dbReference type="EMBL" id="MBB4681277.1"/>
    </source>
</evidence>
<proteinExistence type="predicted"/>
<dbReference type="PANTHER" id="PTHR38133:SF1">
    <property type="entry name" value="SLR1429 PROTEIN"/>
    <property type="match status" value="1"/>
</dbReference>
<evidence type="ECO:0000259" key="2">
    <source>
        <dbReference type="PROSITE" id="PS50966"/>
    </source>
</evidence>
<dbReference type="RefSeq" id="WP_185007731.1">
    <property type="nucleotide sequence ID" value="NZ_BAAAUI010000051.1"/>
</dbReference>
<dbReference type="InterPro" id="IPR007527">
    <property type="entry name" value="Znf_SWIM"/>
</dbReference>
<gene>
    <name evidence="3" type="ORF">HNR67_007395</name>
</gene>
<name>A0A7W7FXF8_9PSEU</name>
<feature type="domain" description="SWIM-type" evidence="2">
    <location>
        <begin position="102"/>
        <end position="137"/>
    </location>
</feature>
<accession>A0A7W7FXF8</accession>
<sequence>MNAEFGVTAWGHAWLRIAEPTRVTRPNSLLPKARKLSRDNNFADLTVIPGQLTATVGEQQVHLTVPQWPTESLTLVSTLLADLPPTAPGDLPDTLATALRQAGVDIAPAPESLVAQCDCRARSSYCVHVLATLYLLVQAVDERPALAVELRGAVVTGPADADWVPLGEVSVAGFYG</sequence>
<keyword evidence="1" id="KW-0862">Zinc</keyword>
<dbReference type="PROSITE" id="PS50966">
    <property type="entry name" value="ZF_SWIM"/>
    <property type="match status" value="1"/>
</dbReference>
<protein>
    <submittedName>
        <fullName evidence="3">Putative Zn finger protein</fullName>
    </submittedName>
</protein>
<comment type="caution">
    <text evidence="3">The sequence shown here is derived from an EMBL/GenBank/DDBJ whole genome shotgun (WGS) entry which is preliminary data.</text>
</comment>
<keyword evidence="1" id="KW-0479">Metal-binding</keyword>
<evidence type="ECO:0000313" key="4">
    <source>
        <dbReference type="Proteomes" id="UP000533598"/>
    </source>
</evidence>
<organism evidence="3 4">
    <name type="scientific">Crossiella cryophila</name>
    <dbReference type="NCBI Taxonomy" id="43355"/>
    <lineage>
        <taxon>Bacteria</taxon>
        <taxon>Bacillati</taxon>
        <taxon>Actinomycetota</taxon>
        <taxon>Actinomycetes</taxon>
        <taxon>Pseudonocardiales</taxon>
        <taxon>Pseudonocardiaceae</taxon>
        <taxon>Crossiella</taxon>
    </lineage>
</organism>
<dbReference type="PANTHER" id="PTHR38133">
    <property type="entry name" value="SLR1429 PROTEIN"/>
    <property type="match status" value="1"/>
</dbReference>